<gene>
    <name evidence="1" type="ORF">GCM10023307_11860</name>
</gene>
<protein>
    <submittedName>
        <fullName evidence="1">Uncharacterized protein</fullName>
    </submittedName>
</protein>
<keyword evidence="2" id="KW-1185">Reference proteome</keyword>
<organism evidence="1 2">
    <name type="scientific">Lysobacter hankyongensis</name>
    <dbReference type="NCBI Taxonomy" id="1176535"/>
    <lineage>
        <taxon>Bacteria</taxon>
        <taxon>Pseudomonadati</taxon>
        <taxon>Pseudomonadota</taxon>
        <taxon>Gammaproteobacteria</taxon>
        <taxon>Lysobacterales</taxon>
        <taxon>Lysobacteraceae</taxon>
        <taxon>Lysobacter</taxon>
    </lineage>
</organism>
<evidence type="ECO:0000313" key="2">
    <source>
        <dbReference type="Proteomes" id="UP001499959"/>
    </source>
</evidence>
<name>A0ABP9B2P3_9GAMM</name>
<accession>A0ABP9B2P3</accession>
<proteinExistence type="predicted"/>
<dbReference type="EMBL" id="BAABJE010000005">
    <property type="protein sequence ID" value="GAA4788427.1"/>
    <property type="molecule type" value="Genomic_DNA"/>
</dbReference>
<comment type="caution">
    <text evidence="1">The sequence shown here is derived from an EMBL/GenBank/DDBJ whole genome shotgun (WGS) entry which is preliminary data.</text>
</comment>
<dbReference type="Proteomes" id="UP001499959">
    <property type="component" value="Unassembled WGS sequence"/>
</dbReference>
<reference evidence="2" key="1">
    <citation type="journal article" date="2019" name="Int. J. Syst. Evol. Microbiol.">
        <title>The Global Catalogue of Microorganisms (GCM) 10K type strain sequencing project: providing services to taxonomists for standard genome sequencing and annotation.</title>
        <authorList>
            <consortium name="The Broad Institute Genomics Platform"/>
            <consortium name="The Broad Institute Genome Sequencing Center for Infectious Disease"/>
            <person name="Wu L."/>
            <person name="Ma J."/>
        </authorList>
    </citation>
    <scope>NUCLEOTIDE SEQUENCE [LARGE SCALE GENOMIC DNA]</scope>
    <source>
        <strain evidence="2">JCM 18204</strain>
    </source>
</reference>
<evidence type="ECO:0000313" key="1">
    <source>
        <dbReference type="EMBL" id="GAA4788427.1"/>
    </source>
</evidence>
<sequence length="92" mass="9663">MRDIDAIIARLLVAHPDISAEQLTVLHPGADDDGLWFFRHPATDVEVQLESSTGIFPFLFESSGSADRLTAGTVEQAIAFVAAGLGLSGPAA</sequence>